<dbReference type="PROSITE" id="PS50089">
    <property type="entry name" value="ZF_RING_2"/>
    <property type="match status" value="1"/>
</dbReference>
<dbReference type="InterPro" id="IPR018957">
    <property type="entry name" value="Znf_C3HC4_RING-type"/>
</dbReference>
<dbReference type="AlphaFoldDB" id="W4GNE1"/>
<dbReference type="Gene3D" id="3.40.50.10810">
    <property type="entry name" value="Tandem AAA-ATPase domain"/>
    <property type="match status" value="1"/>
</dbReference>
<feature type="domain" description="Helicase C-terminal" evidence="14">
    <location>
        <begin position="860"/>
        <end position="1025"/>
    </location>
</feature>
<evidence type="ECO:0000256" key="1">
    <source>
        <dbReference type="ARBA" id="ARBA00017887"/>
    </source>
</evidence>
<feature type="region of interest" description="Disordered" evidence="10">
    <location>
        <begin position="829"/>
        <end position="853"/>
    </location>
</feature>
<protein>
    <recommendedName>
        <fullName evidence="1">RanBP-type and C3HC4-type zinc finger-containing protein 1</fullName>
    </recommendedName>
</protein>
<dbReference type="SMART" id="SM00490">
    <property type="entry name" value="HELICc"/>
    <property type="match status" value="1"/>
</dbReference>
<dbReference type="PROSITE" id="PS01358">
    <property type="entry name" value="ZF_RANBP2_1"/>
    <property type="match status" value="1"/>
</dbReference>
<evidence type="ECO:0000256" key="8">
    <source>
        <dbReference type="ARBA" id="ARBA00022840"/>
    </source>
</evidence>
<dbReference type="EMBL" id="KI913126">
    <property type="protein sequence ID" value="ETV80529.1"/>
    <property type="molecule type" value="Genomic_DNA"/>
</dbReference>
<dbReference type="PROSITE" id="PS00518">
    <property type="entry name" value="ZF_RING_1"/>
    <property type="match status" value="1"/>
</dbReference>
<feature type="region of interest" description="Disordered" evidence="10">
    <location>
        <begin position="26"/>
        <end position="55"/>
    </location>
</feature>
<keyword evidence="2" id="KW-0479">Metal-binding</keyword>
<evidence type="ECO:0000313" key="15">
    <source>
        <dbReference type="EMBL" id="ETV80529.1"/>
    </source>
</evidence>
<evidence type="ECO:0000256" key="2">
    <source>
        <dbReference type="ARBA" id="ARBA00022723"/>
    </source>
</evidence>
<evidence type="ECO:0000256" key="5">
    <source>
        <dbReference type="ARBA" id="ARBA00022801"/>
    </source>
</evidence>
<keyword evidence="6" id="KW-0347">Helicase</keyword>
<evidence type="ECO:0000259" key="11">
    <source>
        <dbReference type="PROSITE" id="PS50089"/>
    </source>
</evidence>
<dbReference type="InterPro" id="IPR001841">
    <property type="entry name" value="Znf_RING"/>
</dbReference>
<dbReference type="Gene3D" id="3.40.50.300">
    <property type="entry name" value="P-loop containing nucleotide triphosphate hydrolases"/>
    <property type="match status" value="1"/>
</dbReference>
<evidence type="ECO:0000256" key="4">
    <source>
        <dbReference type="ARBA" id="ARBA00022771"/>
    </source>
</evidence>
<dbReference type="SMART" id="SM00184">
    <property type="entry name" value="RING"/>
    <property type="match status" value="1"/>
</dbReference>
<dbReference type="PROSITE" id="PS51194">
    <property type="entry name" value="HELICASE_CTER"/>
    <property type="match status" value="1"/>
</dbReference>
<evidence type="ECO:0000256" key="10">
    <source>
        <dbReference type="SAM" id="MobiDB-lite"/>
    </source>
</evidence>
<keyword evidence="8" id="KW-0067">ATP-binding</keyword>
<dbReference type="GO" id="GO:0006281">
    <property type="term" value="P:DNA repair"/>
    <property type="evidence" value="ECO:0007669"/>
    <property type="project" value="TreeGrafter"/>
</dbReference>
<dbReference type="GO" id="GO:0008270">
    <property type="term" value="F:zinc ion binding"/>
    <property type="evidence" value="ECO:0007669"/>
    <property type="project" value="UniProtKB-KW"/>
</dbReference>
<dbReference type="InterPro" id="IPR000330">
    <property type="entry name" value="SNF2_N"/>
</dbReference>
<dbReference type="PROSITE" id="PS51192">
    <property type="entry name" value="HELICASE_ATP_BIND_1"/>
    <property type="match status" value="1"/>
</dbReference>
<dbReference type="InterPro" id="IPR001650">
    <property type="entry name" value="Helicase_C-like"/>
</dbReference>
<evidence type="ECO:0000256" key="9">
    <source>
        <dbReference type="PROSITE-ProRule" id="PRU00322"/>
    </source>
</evidence>
<evidence type="ECO:0000256" key="7">
    <source>
        <dbReference type="ARBA" id="ARBA00022833"/>
    </source>
</evidence>
<dbReference type="Pfam" id="PF00271">
    <property type="entry name" value="Helicase_C"/>
    <property type="match status" value="1"/>
</dbReference>
<dbReference type="Pfam" id="PF00176">
    <property type="entry name" value="SNF2-rel_dom"/>
    <property type="match status" value="1"/>
</dbReference>
<keyword evidence="3" id="KW-0547">Nucleotide-binding</keyword>
<dbReference type="Pfam" id="PF00097">
    <property type="entry name" value="zf-C3HC4"/>
    <property type="match status" value="1"/>
</dbReference>
<dbReference type="SUPFAM" id="SSF57850">
    <property type="entry name" value="RING/U-box"/>
    <property type="match status" value="1"/>
</dbReference>
<feature type="domain" description="RanBP2-type" evidence="12">
    <location>
        <begin position="1"/>
        <end position="28"/>
    </location>
</feature>
<dbReference type="InterPro" id="IPR001876">
    <property type="entry name" value="Znf_RanBP2"/>
</dbReference>
<dbReference type="Gene3D" id="3.30.40.10">
    <property type="entry name" value="Zinc/RING finger domain, C3HC4 (zinc finger)"/>
    <property type="match status" value="1"/>
</dbReference>
<dbReference type="PANTHER" id="PTHR45626:SF22">
    <property type="entry name" value="DNA REPAIR PROTEIN RAD5"/>
    <property type="match status" value="1"/>
</dbReference>
<reference evidence="15" key="1">
    <citation type="submission" date="2013-12" db="EMBL/GenBank/DDBJ databases">
        <title>The Genome Sequence of Aphanomyces astaci APO3.</title>
        <authorList>
            <consortium name="The Broad Institute Genomics Platform"/>
            <person name="Russ C."/>
            <person name="Tyler B."/>
            <person name="van West P."/>
            <person name="Dieguez-Uribeondo J."/>
            <person name="Young S.K."/>
            <person name="Zeng Q."/>
            <person name="Gargeya S."/>
            <person name="Fitzgerald M."/>
            <person name="Abouelleil A."/>
            <person name="Alvarado L."/>
            <person name="Chapman S.B."/>
            <person name="Gainer-Dewar J."/>
            <person name="Goldberg J."/>
            <person name="Griggs A."/>
            <person name="Gujja S."/>
            <person name="Hansen M."/>
            <person name="Howarth C."/>
            <person name="Imamovic A."/>
            <person name="Ireland A."/>
            <person name="Larimer J."/>
            <person name="McCowan C."/>
            <person name="Murphy C."/>
            <person name="Pearson M."/>
            <person name="Poon T.W."/>
            <person name="Priest M."/>
            <person name="Roberts A."/>
            <person name="Saif S."/>
            <person name="Shea T."/>
            <person name="Sykes S."/>
            <person name="Wortman J."/>
            <person name="Nusbaum C."/>
            <person name="Birren B."/>
        </authorList>
    </citation>
    <scope>NUCLEOTIDE SEQUENCE [LARGE SCALE GENOMIC DNA]</scope>
    <source>
        <strain evidence="15">APO3</strain>
    </source>
</reference>
<evidence type="ECO:0000259" key="13">
    <source>
        <dbReference type="PROSITE" id="PS51192"/>
    </source>
</evidence>
<dbReference type="SMART" id="SM00487">
    <property type="entry name" value="DEXDc"/>
    <property type="match status" value="1"/>
</dbReference>
<dbReference type="OrthoDB" id="448448at2759"/>
<dbReference type="SUPFAM" id="SSF52540">
    <property type="entry name" value="P-loop containing nucleoside triphosphate hydrolases"/>
    <property type="match status" value="2"/>
</dbReference>
<dbReference type="GO" id="GO:0008094">
    <property type="term" value="F:ATP-dependent activity, acting on DNA"/>
    <property type="evidence" value="ECO:0007669"/>
    <property type="project" value="TreeGrafter"/>
</dbReference>
<dbReference type="GO" id="GO:0005634">
    <property type="term" value="C:nucleus"/>
    <property type="evidence" value="ECO:0007669"/>
    <property type="project" value="TreeGrafter"/>
</dbReference>
<dbReference type="GeneID" id="20808787"/>
<feature type="domain" description="RING-type" evidence="11">
    <location>
        <begin position="782"/>
        <end position="820"/>
    </location>
</feature>
<dbReference type="PROSITE" id="PS50199">
    <property type="entry name" value="ZF_RANBP2_2"/>
    <property type="match status" value="1"/>
</dbReference>
<dbReference type="InterPro" id="IPR013083">
    <property type="entry name" value="Znf_RING/FYVE/PHD"/>
</dbReference>
<evidence type="ECO:0000256" key="3">
    <source>
        <dbReference type="ARBA" id="ARBA00022741"/>
    </source>
</evidence>
<dbReference type="GO" id="GO:0016787">
    <property type="term" value="F:hydrolase activity"/>
    <property type="evidence" value="ECO:0007669"/>
    <property type="project" value="UniProtKB-KW"/>
</dbReference>
<dbReference type="GO" id="GO:0005524">
    <property type="term" value="F:ATP binding"/>
    <property type="evidence" value="ECO:0007669"/>
    <property type="project" value="UniProtKB-KW"/>
</dbReference>
<evidence type="ECO:0000259" key="12">
    <source>
        <dbReference type="PROSITE" id="PS50199"/>
    </source>
</evidence>
<dbReference type="CDD" id="cd18008">
    <property type="entry name" value="DEXDc_SHPRH-like"/>
    <property type="match status" value="1"/>
</dbReference>
<dbReference type="CDD" id="cd18793">
    <property type="entry name" value="SF2_C_SNF"/>
    <property type="match status" value="1"/>
</dbReference>
<name>W4GNE1_APHAT</name>
<evidence type="ECO:0000259" key="14">
    <source>
        <dbReference type="PROSITE" id="PS51194"/>
    </source>
</evidence>
<dbReference type="Gene3D" id="2.30.30.380">
    <property type="entry name" value="Zn-finger domain of Sec23/24"/>
    <property type="match status" value="1"/>
</dbReference>
<gene>
    <name evidence="15" type="ORF">H257_06791</name>
</gene>
<evidence type="ECO:0000256" key="6">
    <source>
        <dbReference type="ARBA" id="ARBA00022806"/>
    </source>
</evidence>
<accession>W4GNE1</accession>
<dbReference type="InterPro" id="IPR049730">
    <property type="entry name" value="SNF2/RAD54-like_C"/>
</dbReference>
<dbReference type="InterPro" id="IPR038718">
    <property type="entry name" value="SNF2-like_sf"/>
</dbReference>
<dbReference type="PANTHER" id="PTHR45626">
    <property type="entry name" value="TRANSCRIPTION TERMINATION FACTOR 2-RELATED"/>
    <property type="match status" value="1"/>
</dbReference>
<feature type="domain" description="Helicase ATP-binding" evidence="13">
    <location>
        <begin position="410"/>
        <end position="595"/>
    </location>
</feature>
<proteinExistence type="predicted"/>
<dbReference type="GO" id="GO:0004386">
    <property type="term" value="F:helicase activity"/>
    <property type="evidence" value="ECO:0007669"/>
    <property type="project" value="UniProtKB-KW"/>
</dbReference>
<keyword evidence="7" id="KW-0862">Zinc</keyword>
<keyword evidence="4 9" id="KW-0863">Zinc-finger</keyword>
<dbReference type="InterPro" id="IPR014001">
    <property type="entry name" value="Helicase_ATP-bd"/>
</dbReference>
<dbReference type="InterPro" id="IPR027417">
    <property type="entry name" value="P-loop_NTPase"/>
</dbReference>
<dbReference type="VEuPathDB" id="FungiDB:H257_06791"/>
<dbReference type="InterPro" id="IPR017907">
    <property type="entry name" value="Znf_RING_CS"/>
</dbReference>
<dbReference type="InterPro" id="IPR050628">
    <property type="entry name" value="SNF2_RAD54_helicase_TF"/>
</dbReference>
<sequence length="1029" mass="115269">MDWGCVNCSYENTALAPRCEICRSSRPATTHAEDMPAKKRPRVTPTAAKGKKKGGWKPTVAAFQEDERMLAKKLSQMRDCLGDATVDDEQLKHLLKKNAGSVSFAIASYYDTMARTEAKATKNDSQYWINQMDYSDYYLGVCTVEAHVTRRDDGALRAGARLNLQVEGSMLRIMSLKGIVLGRIDEAWESMVQPLINWKMIKVGANVLDAPAHTTVFSRFQLQVHVFAAPLVWNALHFQETMASATVKEHLFQLMDVLHNKHVVTPTSAMKLPGDTSDKISADANVDALYATAATVESRYESAQVHAKLHGITLRSYQDQALQWMLHRELYEDTSSDGRTIGLALRTFERCYTRWKKRCFLLGMNAKQASAHEPEIHPLWDKRECTHGHNQFPTPYYINTFERLVSLQIPPPPRPCLGGILADDMGMGKTIMILALVVARTSVYMADRRSLKAKFHDDDHTGKTKPDSVQGKTLVVCPLSLLHQWKHEFETRAPSLSVLVYYENKKLQSQDLCVCDVVLTTYGVVSSEFEHKSVIHNVSWTRLILDEAHSIKNKTTTYFKACSAITATHRWCLTGTPIQNSLDDMLALLTFLRYEPWNKVEWWNRVVAQPYEKGEHCALVRLKAILQPILLRRTKASRDPVTNQLIVQLPPKSIDIVRLAFSPEERQFYQAVYTKSQGDFYGYVASGTAGASYVAIFALLLRLRQACDHPFLVVGKDTDLSLKKAKPPPATHDGQTKEGYYADLSAAMMQTSSCSQHPPREELYIKNRILEIQDEGLECQECPVCLDVPVAPVLTPCAHLMCHACVVAFLSNGGCCPVCRAHISPDQLIRVDPPDKPTTGDNPPDDDDNGTAPLWAGSAKLTQLVVDLNSIEAGRKVVVFSQWTHMLDLIQSTLHQHGYTHCRFDGSLKQDDREKVLHRFNTQPDVQVLVISLKAGGVGLNLTAASVVIMMDPWWNPGIEDQAIDRVHRLGQTRDVLVKKYIVEGTVEDMILTLQQRKATLASTVLATSKAGADNDWRLSLADLLTFFA</sequence>
<organism evidence="15">
    <name type="scientific">Aphanomyces astaci</name>
    <name type="common">Crayfish plague agent</name>
    <dbReference type="NCBI Taxonomy" id="112090"/>
    <lineage>
        <taxon>Eukaryota</taxon>
        <taxon>Sar</taxon>
        <taxon>Stramenopiles</taxon>
        <taxon>Oomycota</taxon>
        <taxon>Saprolegniomycetes</taxon>
        <taxon>Saprolegniales</taxon>
        <taxon>Verrucalvaceae</taxon>
        <taxon>Aphanomyces</taxon>
    </lineage>
</organism>
<dbReference type="RefSeq" id="XP_009830453.1">
    <property type="nucleotide sequence ID" value="XM_009832151.1"/>
</dbReference>
<keyword evidence="5" id="KW-0378">Hydrolase</keyword>
<dbReference type="STRING" id="112090.W4GNE1"/>